<keyword evidence="2 4" id="KW-0560">Oxidoreductase</keyword>
<evidence type="ECO:0000256" key="1">
    <source>
        <dbReference type="ARBA" id="ARBA00009410"/>
    </source>
</evidence>
<dbReference type="EMBL" id="JACHKZ010000002">
    <property type="protein sequence ID" value="MBB6576489.1"/>
    <property type="molecule type" value="Genomic_DNA"/>
</dbReference>
<dbReference type="InterPro" id="IPR006036">
    <property type="entry name" value="K_uptake_TrkA"/>
</dbReference>
<dbReference type="Gene3D" id="3.30.9.10">
    <property type="entry name" value="D-Amino Acid Oxidase, subunit A, domain 2"/>
    <property type="match status" value="1"/>
</dbReference>
<evidence type="ECO:0000313" key="4">
    <source>
        <dbReference type="EMBL" id="MBB6576489.1"/>
    </source>
</evidence>
<dbReference type="Proteomes" id="UP000562492">
    <property type="component" value="Unassembled WGS sequence"/>
</dbReference>
<evidence type="ECO:0000313" key="5">
    <source>
        <dbReference type="Proteomes" id="UP000562492"/>
    </source>
</evidence>
<dbReference type="EC" id="1.4.99.-" evidence="4"/>
<name>A0ABR6RBQ2_9BURK</name>
<dbReference type="Pfam" id="PF01266">
    <property type="entry name" value="DAO"/>
    <property type="match status" value="1"/>
</dbReference>
<dbReference type="PRINTS" id="PR00335">
    <property type="entry name" value="KUPTAKETRKA"/>
</dbReference>
<dbReference type="PANTHER" id="PTHR13847:SF280">
    <property type="entry name" value="D-AMINO ACID DEHYDROGENASE"/>
    <property type="match status" value="1"/>
</dbReference>
<reference evidence="4 5" key="1">
    <citation type="submission" date="2020-08" db="EMBL/GenBank/DDBJ databases">
        <title>Functional genomics of gut bacteria from endangered species of beetles.</title>
        <authorList>
            <person name="Carlos-Shanley C."/>
        </authorList>
    </citation>
    <scope>NUCLEOTIDE SEQUENCE [LARGE SCALE GENOMIC DNA]</scope>
    <source>
        <strain evidence="4 5">S00124</strain>
    </source>
</reference>
<dbReference type="InterPro" id="IPR036188">
    <property type="entry name" value="FAD/NAD-bd_sf"/>
</dbReference>
<dbReference type="NCBIfam" id="NF001933">
    <property type="entry name" value="PRK00711.1"/>
    <property type="match status" value="1"/>
</dbReference>
<evidence type="ECO:0000259" key="3">
    <source>
        <dbReference type="Pfam" id="PF01266"/>
    </source>
</evidence>
<comment type="similarity">
    <text evidence="1">Belongs to the DadA oxidoreductase family.</text>
</comment>
<organism evidence="4 5">
    <name type="scientific">Comamonas odontotermitis</name>
    <dbReference type="NCBI Taxonomy" id="379895"/>
    <lineage>
        <taxon>Bacteria</taxon>
        <taxon>Pseudomonadati</taxon>
        <taxon>Pseudomonadota</taxon>
        <taxon>Betaproteobacteria</taxon>
        <taxon>Burkholderiales</taxon>
        <taxon>Comamonadaceae</taxon>
        <taxon>Comamonas</taxon>
    </lineage>
</organism>
<dbReference type="SUPFAM" id="SSF51905">
    <property type="entry name" value="FAD/NAD(P)-binding domain"/>
    <property type="match status" value="1"/>
</dbReference>
<feature type="domain" description="FAD dependent oxidoreductase" evidence="3">
    <location>
        <begin position="13"/>
        <end position="432"/>
    </location>
</feature>
<dbReference type="Gene3D" id="3.50.50.60">
    <property type="entry name" value="FAD/NAD(P)-binding domain"/>
    <property type="match status" value="2"/>
</dbReference>
<sequence length="459" mass="49747">MKQPNWQTLQGMKIIILGAGIIGTSTAWHLLQLGHDVTVVDRQPDAALETSYANAAQISVSYCEPWANKHAPMKALKWMFDKEAPLLLRPHVDPQQWSWLTKFLAECNDRSFARNVQQIVALGAYSHTALKDVVAQTGIQFNRLERGIAHFFTSDAAVEDAQQAVDLMRQYGVNRRMVSTEEFLQIEPAFKPYAAQIKGGTFTESDESGDARVFTQKLAQLCAQGGVQFLYNHSVQRLNMAGGAIESVAVRAHSSGIAAGFDAQEQVLKGDAVIVACGSYTAPLLRTVGVNVAIYPGKGYSATLPILRPEAAPFVSCIDDGNKLAMSRLGNQLRVAGTIELNGFDTSLDSPLAKARCHMLARRVEELMPGVCDTRLPEQGGNPQFWTGLRPATPTNIPYIGRTKVGKLWINAGHGTLGWTHGAGSGKAMAELISGRVPEMPFGFYGFEGAGARQAAFAS</sequence>
<protein>
    <submittedName>
        <fullName evidence="4">D-amino-acid dehydrogenase</fullName>
        <ecNumber evidence="4">1.4.99.-</ecNumber>
    </submittedName>
</protein>
<keyword evidence="5" id="KW-1185">Reference proteome</keyword>
<dbReference type="GO" id="GO:0016491">
    <property type="term" value="F:oxidoreductase activity"/>
    <property type="evidence" value="ECO:0007669"/>
    <property type="project" value="UniProtKB-KW"/>
</dbReference>
<dbReference type="InterPro" id="IPR006076">
    <property type="entry name" value="FAD-dep_OxRdtase"/>
</dbReference>
<comment type="caution">
    <text evidence="4">The sequence shown here is derived from an EMBL/GenBank/DDBJ whole genome shotgun (WGS) entry which is preliminary data.</text>
</comment>
<dbReference type="PANTHER" id="PTHR13847">
    <property type="entry name" value="SARCOSINE DEHYDROGENASE-RELATED"/>
    <property type="match status" value="1"/>
</dbReference>
<gene>
    <name evidence="4" type="ORF">HNP33_000537</name>
</gene>
<dbReference type="SUPFAM" id="SSF54373">
    <property type="entry name" value="FAD-linked reductases, C-terminal domain"/>
    <property type="match status" value="1"/>
</dbReference>
<evidence type="ECO:0000256" key="2">
    <source>
        <dbReference type="ARBA" id="ARBA00023002"/>
    </source>
</evidence>
<proteinExistence type="inferred from homology"/>
<accession>A0ABR6RBQ2</accession>